<evidence type="ECO:0008006" key="3">
    <source>
        <dbReference type="Google" id="ProtNLM"/>
    </source>
</evidence>
<dbReference type="Proteomes" id="UP001305779">
    <property type="component" value="Unassembled WGS sequence"/>
</dbReference>
<name>A0ABR0EQG1_ZASCE</name>
<dbReference type="SUPFAM" id="SSF55729">
    <property type="entry name" value="Acyl-CoA N-acyltransferases (Nat)"/>
    <property type="match status" value="1"/>
</dbReference>
<evidence type="ECO:0000313" key="1">
    <source>
        <dbReference type="EMBL" id="KAK4503048.1"/>
    </source>
</evidence>
<organism evidence="1 2">
    <name type="scientific">Zasmidium cellare</name>
    <name type="common">Wine cellar mold</name>
    <name type="synonym">Racodium cellare</name>
    <dbReference type="NCBI Taxonomy" id="395010"/>
    <lineage>
        <taxon>Eukaryota</taxon>
        <taxon>Fungi</taxon>
        <taxon>Dikarya</taxon>
        <taxon>Ascomycota</taxon>
        <taxon>Pezizomycotina</taxon>
        <taxon>Dothideomycetes</taxon>
        <taxon>Dothideomycetidae</taxon>
        <taxon>Mycosphaerellales</taxon>
        <taxon>Mycosphaerellaceae</taxon>
        <taxon>Zasmidium</taxon>
    </lineage>
</organism>
<comment type="caution">
    <text evidence="1">The sequence shown here is derived from an EMBL/GenBank/DDBJ whole genome shotgun (WGS) entry which is preliminary data.</text>
</comment>
<sequence>MSHPFKIRPASLTTSDDTLLLDFQESQIPWLTANGGAGQWGTESIRLTRPDSALKTRAWITKSQRQSPWGSGDWCRAYIAEAEDGTPVGGLVLEDKAAGYVRGVLPEQDAGDAFVYLTYLISNRGAGEKARGVGRVLIERAGVEARGVGVRRVCLDCYRGNERRLVR</sequence>
<dbReference type="EMBL" id="JAXOVC010000004">
    <property type="protein sequence ID" value="KAK4503048.1"/>
    <property type="molecule type" value="Genomic_DNA"/>
</dbReference>
<accession>A0ABR0EQG1</accession>
<keyword evidence="2" id="KW-1185">Reference proteome</keyword>
<evidence type="ECO:0000313" key="2">
    <source>
        <dbReference type="Proteomes" id="UP001305779"/>
    </source>
</evidence>
<reference evidence="1 2" key="1">
    <citation type="journal article" date="2023" name="G3 (Bethesda)">
        <title>A chromosome-level genome assembly of Zasmidium syzygii isolated from banana leaves.</title>
        <authorList>
            <person name="van Westerhoven A.C."/>
            <person name="Mehrabi R."/>
            <person name="Talebi R."/>
            <person name="Steentjes M.B.F."/>
            <person name="Corcolon B."/>
            <person name="Chong P.A."/>
            <person name="Kema G.H.J."/>
            <person name="Seidl M.F."/>
        </authorList>
    </citation>
    <scope>NUCLEOTIDE SEQUENCE [LARGE SCALE GENOMIC DNA]</scope>
    <source>
        <strain evidence="1 2">P124</strain>
    </source>
</reference>
<gene>
    <name evidence="1" type="ORF">PRZ48_006475</name>
</gene>
<proteinExistence type="predicted"/>
<protein>
    <recommendedName>
        <fullName evidence="3">N-acetyltransferase domain-containing protein</fullName>
    </recommendedName>
</protein>
<dbReference type="Gene3D" id="3.40.630.30">
    <property type="match status" value="1"/>
</dbReference>
<dbReference type="InterPro" id="IPR016181">
    <property type="entry name" value="Acyl_CoA_acyltransferase"/>
</dbReference>